<feature type="region of interest" description="Disordered" evidence="1">
    <location>
        <begin position="241"/>
        <end position="267"/>
    </location>
</feature>
<protein>
    <submittedName>
        <fullName evidence="2">Uncharacterized protein</fullName>
    </submittedName>
</protein>
<dbReference type="AlphaFoldDB" id="A0A4Z1SQM2"/>
<reference evidence="2 3" key="1">
    <citation type="submission" date="2019-05" db="EMBL/GenBank/DDBJ databases">
        <title>The compact genome of Giardia muris reveals important steps in the evolution of intestinal protozoan parasites.</title>
        <authorList>
            <person name="Xu F."/>
            <person name="Jimenez-Gonzalez A."/>
            <person name="Einarsson E."/>
            <person name="Astvaldsson A."/>
            <person name="Peirasmaki D."/>
            <person name="Eckmann L."/>
            <person name="Andersson J.O."/>
            <person name="Svard S.G."/>
            <person name="Jerlstrom-Hultqvist J."/>
        </authorList>
    </citation>
    <scope>NUCLEOTIDE SEQUENCE [LARGE SCALE GENOMIC DNA]</scope>
    <source>
        <strain evidence="2 3">Roberts-Thomson</strain>
    </source>
</reference>
<comment type="caution">
    <text evidence="2">The sequence shown here is derived from an EMBL/GenBank/DDBJ whole genome shotgun (WGS) entry which is preliminary data.</text>
</comment>
<gene>
    <name evidence="2" type="ORF">GMRT_13507</name>
</gene>
<evidence type="ECO:0000256" key="1">
    <source>
        <dbReference type="SAM" id="MobiDB-lite"/>
    </source>
</evidence>
<feature type="compositionally biased region" description="Basic and acidic residues" evidence="1">
    <location>
        <begin position="299"/>
        <end position="308"/>
    </location>
</feature>
<feature type="region of interest" description="Disordered" evidence="1">
    <location>
        <begin position="1"/>
        <end position="60"/>
    </location>
</feature>
<dbReference type="VEuPathDB" id="GiardiaDB:GMRT_13507"/>
<dbReference type="Proteomes" id="UP000315496">
    <property type="component" value="Chromosome 3"/>
</dbReference>
<feature type="region of interest" description="Disordered" evidence="1">
    <location>
        <begin position="670"/>
        <end position="706"/>
    </location>
</feature>
<evidence type="ECO:0000313" key="2">
    <source>
        <dbReference type="EMBL" id="TNJ27980.1"/>
    </source>
</evidence>
<feature type="region of interest" description="Disordered" evidence="1">
    <location>
        <begin position="299"/>
        <end position="321"/>
    </location>
</feature>
<name>A0A4Z1SQM2_GIAMU</name>
<keyword evidence="3" id="KW-1185">Reference proteome</keyword>
<dbReference type="EMBL" id="VDLU01000003">
    <property type="protein sequence ID" value="TNJ27980.1"/>
    <property type="molecule type" value="Genomic_DNA"/>
</dbReference>
<feature type="compositionally biased region" description="Polar residues" evidence="1">
    <location>
        <begin position="312"/>
        <end position="321"/>
    </location>
</feature>
<proteinExistence type="predicted"/>
<organism evidence="2 3">
    <name type="scientific">Giardia muris</name>
    <dbReference type="NCBI Taxonomy" id="5742"/>
    <lineage>
        <taxon>Eukaryota</taxon>
        <taxon>Metamonada</taxon>
        <taxon>Diplomonadida</taxon>
        <taxon>Hexamitidae</taxon>
        <taxon>Giardiinae</taxon>
        <taxon>Giardia</taxon>
    </lineage>
</organism>
<evidence type="ECO:0000313" key="3">
    <source>
        <dbReference type="Proteomes" id="UP000315496"/>
    </source>
</evidence>
<sequence length="792" mass="86622">MPPRHGQQPSPYGRRYDYVTPSPLVQPQNGPVFEVIESAPPMPTAPSAWRSPQQPRPPRSVLQMVGGKPILRQPKPNPSPLGNVYTSTPGAHTPGHFVSTHSNTRYVGSGNLGSALRVTQNSGGKQNTSQVSSKQLWVATPSLQITVPQPPGQRPSLSARPATQRLYLTSALTGSIRSTPTALLTPISSQHMLRSGIDRSHSSLETSGAHSQRRAGFISGVTDQTVRTKYALYDTPPQKLYNTARSDVHDLPDRSITVQPQRQRQTRQQELLMRNYRQQQGPVGKQDLPPLEDLLGKMEQEEPTDKHPAQATRKSGSFKCSVSVSDTTSNKSSCFAGIPPEMITAHTVVEFGGLQPVLPGFTEPSLVEESDDQAENSPFMSSDSLDDESEECNCYDLYGSPTFRTVDRTYMVRKAATDIRTTKSILLPPHRGATNESSCKVTKSSLKASAASICSPEDIFAMDFQEVGGPQTPRTAVDLIHAKGQAITSVTDFIDDDAEVVERSQSLATPHKNSTHVHTLTKPTSFSFYGSRDSQLRPSDVSSLRRILADRRSTMHRGVAGSEMLSISAESMDMQTYDLPDIDTASRSSRHTLSSDGTLNVYNIDLSILFDDPQAGERESISRRPSSIGCLRELRKEFSIPAFLLEARPIPDHRLTISVAEDAVKVITNDGKKTRKTKGLQGKSRRATEQPAPTSRSSRKSMVSPLPQAAITLKKPVDEDIPITPSEQIPPPLKHTEHLAHGACRPRQMLGDDSEVDKQHLITEGVARDDPRVVTSVYSTRESSIGLCATGE</sequence>
<accession>A0A4Z1SQM2</accession>
<feature type="region of interest" description="Disordered" evidence="1">
    <location>
        <begin position="367"/>
        <end position="387"/>
    </location>
</feature>